<feature type="transmembrane region" description="Helical" evidence="1">
    <location>
        <begin position="486"/>
        <end position="506"/>
    </location>
</feature>
<evidence type="ECO:0000313" key="3">
    <source>
        <dbReference type="EMBL" id="CAD8857662.1"/>
    </source>
</evidence>
<name>A0A7S1FBG6_NOCSC</name>
<dbReference type="Pfam" id="PF01963">
    <property type="entry name" value="TraB_PrgY_gumN"/>
    <property type="match status" value="1"/>
</dbReference>
<protein>
    <recommendedName>
        <fullName evidence="2">PA domain-containing protein</fullName>
    </recommendedName>
</protein>
<dbReference type="PANTHER" id="PTHR21530">
    <property type="entry name" value="PHEROMONE SHUTDOWN PROTEIN"/>
    <property type="match status" value="1"/>
</dbReference>
<dbReference type="PANTHER" id="PTHR21530:SF7">
    <property type="entry name" value="TRAB DOMAIN-CONTAINING PROTEIN"/>
    <property type="match status" value="1"/>
</dbReference>
<dbReference type="InterPro" id="IPR003137">
    <property type="entry name" value="PA_domain"/>
</dbReference>
<dbReference type="AlphaFoldDB" id="A0A7S1FBG6"/>
<organism evidence="3">
    <name type="scientific">Noctiluca scintillans</name>
    <name type="common">Sea sparkle</name>
    <name type="synonym">Red tide dinoflagellate</name>
    <dbReference type="NCBI Taxonomy" id="2966"/>
    <lineage>
        <taxon>Eukaryota</taxon>
        <taxon>Sar</taxon>
        <taxon>Alveolata</taxon>
        <taxon>Dinophyceae</taxon>
        <taxon>Noctilucales</taxon>
        <taxon>Noctilucaceae</taxon>
        <taxon>Noctiluca</taxon>
    </lineage>
</organism>
<dbReference type="SUPFAM" id="SSF52025">
    <property type="entry name" value="PA domain"/>
    <property type="match status" value="1"/>
</dbReference>
<dbReference type="InterPro" id="IPR046345">
    <property type="entry name" value="TraB_PrgY-like"/>
</dbReference>
<accession>A0A7S1FBG6</accession>
<feature type="transmembrane region" description="Helical" evidence="1">
    <location>
        <begin position="59"/>
        <end position="79"/>
    </location>
</feature>
<feature type="transmembrane region" description="Helical" evidence="1">
    <location>
        <begin position="330"/>
        <end position="348"/>
    </location>
</feature>
<reference evidence="3" key="1">
    <citation type="submission" date="2021-01" db="EMBL/GenBank/DDBJ databases">
        <authorList>
            <person name="Corre E."/>
            <person name="Pelletier E."/>
            <person name="Niang G."/>
            <person name="Scheremetjew M."/>
            <person name="Finn R."/>
            <person name="Kale V."/>
            <person name="Holt S."/>
            <person name="Cochrane G."/>
            <person name="Meng A."/>
            <person name="Brown T."/>
            <person name="Cohen L."/>
        </authorList>
    </citation>
    <scope>NUCLEOTIDE SEQUENCE</scope>
</reference>
<gene>
    <name evidence="3" type="ORF">NSCI0253_LOCUS32014</name>
</gene>
<dbReference type="InterPro" id="IPR002816">
    <property type="entry name" value="TraB/PrgY/GumN_fam"/>
</dbReference>
<keyword evidence="1" id="KW-1133">Transmembrane helix</keyword>
<dbReference type="Pfam" id="PF02225">
    <property type="entry name" value="PA"/>
    <property type="match status" value="1"/>
</dbReference>
<feature type="transmembrane region" description="Helical" evidence="1">
    <location>
        <begin position="33"/>
        <end position="53"/>
    </location>
</feature>
<keyword evidence="1" id="KW-0472">Membrane</keyword>
<evidence type="ECO:0000259" key="2">
    <source>
        <dbReference type="Pfam" id="PF02225"/>
    </source>
</evidence>
<keyword evidence="1" id="KW-0812">Transmembrane</keyword>
<proteinExistence type="predicted"/>
<feature type="transmembrane region" description="Helical" evidence="1">
    <location>
        <begin position="438"/>
        <end position="466"/>
    </location>
</feature>
<feature type="domain" description="PA" evidence="2">
    <location>
        <begin position="194"/>
        <end position="301"/>
    </location>
</feature>
<evidence type="ECO:0000256" key="1">
    <source>
        <dbReference type="SAM" id="Phobius"/>
    </source>
</evidence>
<sequence>MDDTLDEPLCVEKVLQERGSVCSREAWRARGYFVLHTLIDVLCFCGFIYFLLFLMMPAWAWWTTSGVLLTLLCLWRALLWRWRCSSDVPDWLPYTVHKLQIGDKELWLVGTLHISPKSPEDVKKVIETTRPDLVMIELDEERLNRMRRNDLEAAQPPAKTSLQPVVINEQGGEMTLFAQRATWNGEKTGQTIAGDLVYNKSDPHGLAPSRGLNGNILVAQRGPSVSTPAEQARVSFTVKAHLAARAGASALLVVDSFPNLPHTRVGSGTLKHELRVFMETRSCSFPPIPVLVLSQTDGNALCERLDLETVHAKFTIEPDKYPRRTLRRQICESCALLFSGIGILYGIIGCFNVDVGDEFMIAEKQAHAEGVPCACIDVNTNKLWSRIGWSLLPTPTNVLDAVLSWLAFPRVLFRALFPGPSRMDVLGGMVLHTRAFSCRIWIAFGLAGVVSSFVLSHLLILLTATAERGMEVAHIVNKSERGATKTWIMLLVEVYFMARVYASIVVSRDLTMYQMIVNRARQYSARSLVAVVGAGHANGILKHARSGGL</sequence>
<dbReference type="InterPro" id="IPR046450">
    <property type="entry name" value="PA_dom_sf"/>
</dbReference>
<dbReference type="EMBL" id="HBFQ01045094">
    <property type="protein sequence ID" value="CAD8857662.1"/>
    <property type="molecule type" value="Transcribed_RNA"/>
</dbReference>
<dbReference type="Gene3D" id="3.50.30.30">
    <property type="match status" value="1"/>
</dbReference>